<reference evidence="2" key="1">
    <citation type="submission" date="2016-12" db="EMBL/GenBank/DDBJ databases">
        <title>The genomes of Aspergillus section Nigri reveals drivers in fungal speciation.</title>
        <authorList>
            <consortium name="DOE Joint Genome Institute"/>
            <person name="Vesth T.C."/>
            <person name="Nybo J."/>
            <person name="Theobald S."/>
            <person name="Brandl J."/>
            <person name="Frisvad J.C."/>
            <person name="Nielsen K.F."/>
            <person name="Lyhne E.K."/>
            <person name="Kogle M.E."/>
            <person name="Kuo A."/>
            <person name="Riley R."/>
            <person name="Clum A."/>
            <person name="Nolan M."/>
            <person name="Lipzen A."/>
            <person name="Salamov A."/>
            <person name="Henrissat B."/>
            <person name="Wiebenga A."/>
            <person name="De vries R.P."/>
            <person name="Grigoriev I.V."/>
            <person name="Mortensen U.H."/>
            <person name="Andersen M.R."/>
            <person name="Baker S.E."/>
        </authorList>
    </citation>
    <scope>NUCLEOTIDE SEQUENCE</scope>
    <source>
        <strain evidence="2">CBS 122712</strain>
    </source>
</reference>
<keyword evidence="1" id="KW-0472">Membrane</keyword>
<feature type="transmembrane region" description="Helical" evidence="1">
    <location>
        <begin position="41"/>
        <end position="61"/>
    </location>
</feature>
<keyword evidence="1" id="KW-1133">Transmembrane helix</keyword>
<protein>
    <submittedName>
        <fullName evidence="2">Uncharacterized protein</fullName>
    </submittedName>
</protein>
<dbReference type="AlphaFoldDB" id="A0A317WDZ2"/>
<comment type="caution">
    <text evidence="2">The sequence shown here is derived from an EMBL/GenBank/DDBJ whole genome shotgun (WGS) entry which is preliminary data.</text>
</comment>
<dbReference type="Proteomes" id="UP000246171">
    <property type="component" value="Unassembled WGS sequence"/>
</dbReference>
<evidence type="ECO:0000313" key="3">
    <source>
        <dbReference type="Proteomes" id="UP000246171"/>
    </source>
</evidence>
<dbReference type="RefSeq" id="XP_025392093.1">
    <property type="nucleotide sequence ID" value="XM_025526098.1"/>
</dbReference>
<dbReference type="VEuPathDB" id="FungiDB:BO83DRAFT_131053"/>
<dbReference type="GeneID" id="37048060"/>
<dbReference type="EMBL" id="MSFU01000003">
    <property type="protein sequence ID" value="PWY82430.1"/>
    <property type="molecule type" value="Genomic_DNA"/>
</dbReference>
<organism evidence="2 3">
    <name type="scientific">Aspergillus eucalypticola (strain CBS 122712 / IBT 29274)</name>
    <dbReference type="NCBI Taxonomy" id="1448314"/>
    <lineage>
        <taxon>Eukaryota</taxon>
        <taxon>Fungi</taxon>
        <taxon>Dikarya</taxon>
        <taxon>Ascomycota</taxon>
        <taxon>Pezizomycotina</taxon>
        <taxon>Eurotiomycetes</taxon>
        <taxon>Eurotiomycetidae</taxon>
        <taxon>Eurotiales</taxon>
        <taxon>Aspergillaceae</taxon>
        <taxon>Aspergillus</taxon>
        <taxon>Aspergillus subgen. Circumdati</taxon>
    </lineage>
</organism>
<sequence>MTSSHIPRVSFLSDHILRLQRETMTRTCMRDEFDFQHGTNLLIYPLLFCFFICIIINHTYLSKTC</sequence>
<keyword evidence="1" id="KW-0812">Transmembrane</keyword>
<accession>A0A317WDZ2</accession>
<name>A0A317WDZ2_ASPEC</name>
<proteinExistence type="predicted"/>
<evidence type="ECO:0000313" key="2">
    <source>
        <dbReference type="EMBL" id="PWY82430.1"/>
    </source>
</evidence>
<gene>
    <name evidence="2" type="ORF">BO83DRAFT_131053</name>
</gene>
<keyword evidence="3" id="KW-1185">Reference proteome</keyword>
<evidence type="ECO:0000256" key="1">
    <source>
        <dbReference type="SAM" id="Phobius"/>
    </source>
</evidence>